<keyword evidence="3" id="KW-1185">Reference proteome</keyword>
<feature type="compositionally biased region" description="Low complexity" evidence="1">
    <location>
        <begin position="303"/>
        <end position="315"/>
    </location>
</feature>
<evidence type="ECO:0000313" key="3">
    <source>
        <dbReference type="Proteomes" id="UP001597368"/>
    </source>
</evidence>
<protein>
    <submittedName>
        <fullName evidence="2">WD40 repeat domain-containing protein</fullName>
    </submittedName>
</protein>
<reference evidence="3" key="1">
    <citation type="journal article" date="2019" name="Int. J. Syst. Evol. Microbiol.">
        <title>The Global Catalogue of Microorganisms (GCM) 10K type strain sequencing project: providing services to taxonomists for standard genome sequencing and annotation.</title>
        <authorList>
            <consortium name="The Broad Institute Genomics Platform"/>
            <consortium name="The Broad Institute Genome Sequencing Center for Infectious Disease"/>
            <person name="Wu L."/>
            <person name="Ma J."/>
        </authorList>
    </citation>
    <scope>NUCLEOTIDE SEQUENCE [LARGE SCALE GENOMIC DNA]</scope>
    <source>
        <strain evidence="3">ICMP 6774ER</strain>
    </source>
</reference>
<feature type="region of interest" description="Disordered" evidence="1">
    <location>
        <begin position="291"/>
        <end position="334"/>
    </location>
</feature>
<dbReference type="Proteomes" id="UP001597368">
    <property type="component" value="Unassembled WGS sequence"/>
</dbReference>
<dbReference type="Gene3D" id="2.130.10.10">
    <property type="entry name" value="YVTN repeat-like/Quinoprotein amine dehydrogenase"/>
    <property type="match status" value="1"/>
</dbReference>
<dbReference type="EMBL" id="JBHUFV010000036">
    <property type="protein sequence ID" value="MFD1934736.1"/>
    <property type="molecule type" value="Genomic_DNA"/>
</dbReference>
<feature type="compositionally biased region" description="Acidic residues" evidence="1">
    <location>
        <begin position="82"/>
        <end position="94"/>
    </location>
</feature>
<accession>A0ABW4T1J8</accession>
<evidence type="ECO:0000313" key="2">
    <source>
        <dbReference type="EMBL" id="MFD1934736.1"/>
    </source>
</evidence>
<proteinExistence type="predicted"/>
<gene>
    <name evidence="2" type="ORF">ACFSKW_25000</name>
</gene>
<sequence length="453" mass="49046">MLEPWKILLDGDHTEAVWAEITRHAEGLPAERLEVLRDDLRGWAGKRPMPERWWRESRRGEHHPWHALCDHYVLWHPRIGPDDDDDVDPPEGEPDLEHGVATGAVSPDLRWLVLAAEPEGDRRGGDIGLWDTAAGSWRPMSASGHDDRLSAHDVRFSPDGSLVAIGMRAGGDRIRLAVWRTGDSELLWSAGPGEADDTDLWRFDPRDGSKVVVAFSGDSRRLVSVDIVAAEAGKGRVVVVESETGEVRFGAAARVHGSPVLDHTGERLAYLGQDGNLVVQAVASGEILVDHPIGGPTDEPADRPTGGLTGRLTCGLTGGPTDEHKREPTGRPTRSLTQWLAGGLAFSPDGGTLAIGGEGAVGLFRFETGELEHFESSGERADVLWPRQGMRVVHHEGDRVTVTSGVEGEVLWSSRPEDLHSFTPAGTELVTTRLGPGGGETTVWFPRDPGTQI</sequence>
<dbReference type="InterPro" id="IPR015943">
    <property type="entry name" value="WD40/YVTN_repeat-like_dom_sf"/>
</dbReference>
<feature type="region of interest" description="Disordered" evidence="1">
    <location>
        <begin position="81"/>
        <end position="101"/>
    </location>
</feature>
<evidence type="ECO:0000256" key="1">
    <source>
        <dbReference type="SAM" id="MobiDB-lite"/>
    </source>
</evidence>
<comment type="caution">
    <text evidence="2">The sequence shown here is derived from an EMBL/GenBank/DDBJ whole genome shotgun (WGS) entry which is preliminary data.</text>
</comment>
<dbReference type="RefSeq" id="WP_379574829.1">
    <property type="nucleotide sequence ID" value="NZ_JBHUFV010000036.1"/>
</dbReference>
<name>A0ABW4T1J8_9ACTN</name>
<organism evidence="2 3">
    <name type="scientific">Nonomuraea mangrovi</name>
    <dbReference type="NCBI Taxonomy" id="2316207"/>
    <lineage>
        <taxon>Bacteria</taxon>
        <taxon>Bacillati</taxon>
        <taxon>Actinomycetota</taxon>
        <taxon>Actinomycetes</taxon>
        <taxon>Streptosporangiales</taxon>
        <taxon>Streptosporangiaceae</taxon>
        <taxon>Nonomuraea</taxon>
    </lineage>
</organism>
<dbReference type="SUPFAM" id="SSF82171">
    <property type="entry name" value="DPP6 N-terminal domain-like"/>
    <property type="match status" value="1"/>
</dbReference>